<dbReference type="CDD" id="cd09891">
    <property type="entry name" value="NGN_Bact_1"/>
    <property type="match status" value="1"/>
</dbReference>
<evidence type="ECO:0000256" key="4">
    <source>
        <dbReference type="ARBA" id="ARBA00023163"/>
    </source>
</evidence>
<feature type="domain" description="SAP" evidence="6">
    <location>
        <begin position="365"/>
        <end position="399"/>
    </location>
</feature>
<dbReference type="InterPro" id="IPR001062">
    <property type="entry name" value="Transcrpt_antiterm_NusG"/>
</dbReference>
<keyword evidence="4" id="KW-0804">Transcription</keyword>
<sequence length="432" mass="48174">MFSGAVLSRALQPVSFSVFQTGNTGSTCFVRTRWPWGTCGVPGTRTSVRQRVLGLRSQVEDADPSPESLSARSAQDEASSQVPSEEAEAKPVILATAGVTLDLPSILREKPHWYLVQTVPGLEDNVRMTLEAKVRNTPSMNDKILQVLVPKLKAMQLSPGGERVEFEEKVFPSYVMVQMILNEETWEFVRSTAYVVQFVGRDRARRTRMGALVGGRGLVQPLPLTETEVQRIFEQILKGSKMLTQELDIQAGDHVRVQKGNLTGHEGVVASVSPVRGKLTVNLRWLGRDVPTEFRFEEVAKIKRKSMDLPAPPSLDDITLSASETSGSGAQRSLRRIPPEERLEALEALSRLDYDWPLLVAMERLDRVPMQALRQYCRAYGLGASGRKVVLMERVREHVIELIRQKEEGARTSQDASGAPRHRRMHDAGRST</sequence>
<dbReference type="SMART" id="SM00738">
    <property type="entry name" value="NGN"/>
    <property type="match status" value="1"/>
</dbReference>
<dbReference type="AlphaFoldDB" id="A0A7J7IPM5"/>
<dbReference type="SUPFAM" id="SSF68906">
    <property type="entry name" value="SAP domain"/>
    <property type="match status" value="1"/>
</dbReference>
<feature type="region of interest" description="Disordered" evidence="5">
    <location>
        <begin position="56"/>
        <end position="89"/>
    </location>
</feature>
<feature type="compositionally biased region" description="Polar residues" evidence="5">
    <location>
        <begin position="67"/>
        <end position="83"/>
    </location>
</feature>
<dbReference type="PROSITE" id="PS50800">
    <property type="entry name" value="SAP"/>
    <property type="match status" value="1"/>
</dbReference>
<dbReference type="HAMAP" id="MF_00948">
    <property type="entry name" value="NusG"/>
    <property type="match status" value="1"/>
</dbReference>
<dbReference type="Gene3D" id="2.30.30.30">
    <property type="match status" value="1"/>
</dbReference>
<keyword evidence="3" id="KW-0805">Transcription regulation</keyword>
<dbReference type="PANTHER" id="PTHR30265">
    <property type="entry name" value="RHO-INTERACTING TRANSCRIPTION TERMINATION FACTOR NUSG"/>
    <property type="match status" value="1"/>
</dbReference>
<keyword evidence="1" id="KW-0806">Transcription termination</keyword>
<keyword evidence="2" id="KW-0889">Transcription antitermination</keyword>
<evidence type="ECO:0000313" key="8">
    <source>
        <dbReference type="Proteomes" id="UP000530660"/>
    </source>
</evidence>
<evidence type="ECO:0000256" key="3">
    <source>
        <dbReference type="ARBA" id="ARBA00023015"/>
    </source>
</evidence>
<dbReference type="InterPro" id="IPR006645">
    <property type="entry name" value="NGN-like_dom"/>
</dbReference>
<dbReference type="InterPro" id="IPR003034">
    <property type="entry name" value="SAP_dom"/>
</dbReference>
<evidence type="ECO:0000259" key="6">
    <source>
        <dbReference type="PROSITE" id="PS50800"/>
    </source>
</evidence>
<evidence type="ECO:0000256" key="1">
    <source>
        <dbReference type="ARBA" id="ARBA00022472"/>
    </source>
</evidence>
<reference evidence="7 8" key="1">
    <citation type="journal article" date="2020" name="J. Phycol.">
        <title>Comparative genome analysis reveals Cyanidiococcus gen. nov., a new extremophilic red algal genus sister to Cyanidioschyzon (Cyanidioschyzonaceae, Rhodophyta).</title>
        <authorList>
            <person name="Liu S.-L."/>
            <person name="Chiang Y.-R."/>
            <person name="Yoon H.S."/>
            <person name="Fu H.-Y."/>
        </authorList>
    </citation>
    <scope>NUCLEOTIDE SEQUENCE [LARGE SCALE GENOMIC DNA]</scope>
    <source>
        <strain evidence="7 8">THAL066</strain>
    </source>
</reference>
<dbReference type="Proteomes" id="UP000530660">
    <property type="component" value="Unassembled WGS sequence"/>
</dbReference>
<dbReference type="InterPro" id="IPR047050">
    <property type="entry name" value="NGN"/>
</dbReference>
<protein>
    <recommendedName>
        <fullName evidence="6">SAP domain-containing protein</fullName>
    </recommendedName>
</protein>
<dbReference type="InterPro" id="IPR008991">
    <property type="entry name" value="Translation_prot_SH3-like_sf"/>
</dbReference>
<keyword evidence="8" id="KW-1185">Reference proteome</keyword>
<evidence type="ECO:0000313" key="7">
    <source>
        <dbReference type="EMBL" id="KAF6004680.1"/>
    </source>
</evidence>
<comment type="caution">
    <text evidence="7">The sequence shown here is derived from an EMBL/GenBank/DDBJ whole genome shotgun (WGS) entry which is preliminary data.</text>
</comment>
<dbReference type="EMBL" id="VWRR01000003">
    <property type="protein sequence ID" value="KAF6004680.1"/>
    <property type="molecule type" value="Genomic_DNA"/>
</dbReference>
<feature type="region of interest" description="Disordered" evidence="5">
    <location>
        <begin position="406"/>
        <end position="432"/>
    </location>
</feature>
<dbReference type="GO" id="GO:0006353">
    <property type="term" value="P:DNA-templated transcription termination"/>
    <property type="evidence" value="ECO:0007669"/>
    <property type="project" value="UniProtKB-KW"/>
</dbReference>
<dbReference type="PANTHER" id="PTHR30265:SF2">
    <property type="entry name" value="TRANSCRIPTION TERMINATION_ANTITERMINATION PROTEIN NUSG"/>
    <property type="match status" value="1"/>
</dbReference>
<dbReference type="GO" id="GO:0031564">
    <property type="term" value="P:transcription antitermination"/>
    <property type="evidence" value="ECO:0007669"/>
    <property type="project" value="UniProtKB-KW"/>
</dbReference>
<dbReference type="GO" id="GO:0032784">
    <property type="term" value="P:regulation of DNA-templated transcription elongation"/>
    <property type="evidence" value="ECO:0007669"/>
    <property type="project" value="InterPro"/>
</dbReference>
<dbReference type="OrthoDB" id="8300383at2759"/>
<dbReference type="InterPro" id="IPR014722">
    <property type="entry name" value="Rib_uL2_dom2"/>
</dbReference>
<organism evidence="7 8">
    <name type="scientific">Cyanidiococcus yangmingshanensis</name>
    <dbReference type="NCBI Taxonomy" id="2690220"/>
    <lineage>
        <taxon>Eukaryota</taxon>
        <taxon>Rhodophyta</taxon>
        <taxon>Bangiophyceae</taxon>
        <taxon>Cyanidiales</taxon>
        <taxon>Cyanidiaceae</taxon>
        <taxon>Cyanidiococcus</taxon>
    </lineage>
</organism>
<dbReference type="Pfam" id="PF02357">
    <property type="entry name" value="NusG"/>
    <property type="match status" value="1"/>
</dbReference>
<dbReference type="Pfam" id="PF02037">
    <property type="entry name" value="SAP"/>
    <property type="match status" value="1"/>
</dbReference>
<dbReference type="SUPFAM" id="SSF50104">
    <property type="entry name" value="Translation proteins SH3-like domain"/>
    <property type="match status" value="1"/>
</dbReference>
<gene>
    <name evidence="7" type="ORF">F1559_005013</name>
</gene>
<dbReference type="GO" id="GO:0005829">
    <property type="term" value="C:cytosol"/>
    <property type="evidence" value="ECO:0007669"/>
    <property type="project" value="TreeGrafter"/>
</dbReference>
<dbReference type="GO" id="GO:0006354">
    <property type="term" value="P:DNA-templated transcription elongation"/>
    <property type="evidence" value="ECO:0007669"/>
    <property type="project" value="InterPro"/>
</dbReference>
<dbReference type="InterPro" id="IPR036361">
    <property type="entry name" value="SAP_dom_sf"/>
</dbReference>
<dbReference type="InterPro" id="IPR043425">
    <property type="entry name" value="NusG-like"/>
</dbReference>
<evidence type="ECO:0000256" key="5">
    <source>
        <dbReference type="SAM" id="MobiDB-lite"/>
    </source>
</evidence>
<dbReference type="InterPro" id="IPR036735">
    <property type="entry name" value="NGN_dom_sf"/>
</dbReference>
<evidence type="ECO:0000256" key="2">
    <source>
        <dbReference type="ARBA" id="ARBA00022814"/>
    </source>
</evidence>
<dbReference type="Gene3D" id="3.30.70.940">
    <property type="entry name" value="NusG, N-terminal domain"/>
    <property type="match status" value="1"/>
</dbReference>
<proteinExistence type="inferred from homology"/>
<dbReference type="SUPFAM" id="SSF82679">
    <property type="entry name" value="N-utilization substance G protein NusG, N-terminal domain"/>
    <property type="match status" value="1"/>
</dbReference>
<name>A0A7J7IPM5_9RHOD</name>
<accession>A0A7J7IPM5</accession>